<evidence type="ECO:0000313" key="2">
    <source>
        <dbReference type="Proteomes" id="UP000438699"/>
    </source>
</evidence>
<dbReference type="OrthoDB" id="5471583at2"/>
<keyword evidence="2" id="KW-1185">Reference proteome</keyword>
<comment type="caution">
    <text evidence="1">The sequence shown here is derived from an EMBL/GenBank/DDBJ whole genome shotgun (WGS) entry which is preliminary data.</text>
</comment>
<gene>
    <name evidence="1" type="ORF">F8A88_12715</name>
</gene>
<evidence type="ECO:0000313" key="1">
    <source>
        <dbReference type="EMBL" id="KAB1440808.1"/>
    </source>
</evidence>
<accession>A0A6N6N0A1</accession>
<name>A0A6N6N0A1_9BACT</name>
<dbReference type="RefSeq" id="WP_151151552.1">
    <property type="nucleotide sequence ID" value="NZ_WAIE01000006.1"/>
</dbReference>
<sequence>MNNTFDPELLYVECTKCGQPLLWRAGETTKLLNMAGIDPATLDEHCMLASDGCPSCQPGETRFSTRVVRLAQEARQNNPEVLPADA</sequence>
<proteinExistence type="predicted"/>
<dbReference type="EMBL" id="WAIE01000006">
    <property type="protein sequence ID" value="KAB1440808.1"/>
    <property type="molecule type" value="Genomic_DNA"/>
</dbReference>
<reference evidence="1 2" key="1">
    <citation type="journal article" date="2017" name="Int. J. Syst. Evol. Microbiol.">
        <title>Desulfovibrio senegalensis sp. nov., a mesophilic sulfate reducer isolated from marine sediment.</title>
        <authorList>
            <person name="Thioye A."/>
            <person name="Gam Z.B.A."/>
            <person name="Mbengue M."/>
            <person name="Cayol J.L."/>
            <person name="Joseph-Bartoli M."/>
            <person name="Toure-Kane C."/>
            <person name="Labat M."/>
        </authorList>
    </citation>
    <scope>NUCLEOTIDE SEQUENCE [LARGE SCALE GENOMIC DNA]</scope>
    <source>
        <strain evidence="1 2">DSM 101509</strain>
    </source>
</reference>
<dbReference type="AlphaFoldDB" id="A0A6N6N0A1"/>
<protein>
    <submittedName>
        <fullName evidence="1">Uncharacterized protein</fullName>
    </submittedName>
</protein>
<dbReference type="Proteomes" id="UP000438699">
    <property type="component" value="Unassembled WGS sequence"/>
</dbReference>
<organism evidence="1 2">
    <name type="scientific">Pseudodesulfovibrio senegalensis</name>
    <dbReference type="NCBI Taxonomy" id="1721087"/>
    <lineage>
        <taxon>Bacteria</taxon>
        <taxon>Pseudomonadati</taxon>
        <taxon>Thermodesulfobacteriota</taxon>
        <taxon>Desulfovibrionia</taxon>
        <taxon>Desulfovibrionales</taxon>
        <taxon>Desulfovibrionaceae</taxon>
    </lineage>
</organism>